<sequence>MNISGIGWSSATICWMCLIFYLSSLSGHEVSQPFPLKPIPLIGHIVLFSGLAALLLLAIRGWKFEINLRWVITVAMFSSLFGISDEYHQSFVTGRHASIIDVLIDSISSIVTATSMLIVGRFTSSRE</sequence>
<name>A0A382MDM2_9ZZZZ</name>
<proteinExistence type="predicted"/>
<dbReference type="Pfam" id="PF04892">
    <property type="entry name" value="VanZ"/>
    <property type="match status" value="1"/>
</dbReference>
<dbReference type="InterPro" id="IPR006976">
    <property type="entry name" value="VanZ-like"/>
</dbReference>
<keyword evidence="1" id="KW-0472">Membrane</keyword>
<feature type="domain" description="VanZ-like" evidence="2">
    <location>
        <begin position="12"/>
        <end position="115"/>
    </location>
</feature>
<evidence type="ECO:0000313" key="3">
    <source>
        <dbReference type="EMBL" id="SVC46989.1"/>
    </source>
</evidence>
<evidence type="ECO:0000256" key="1">
    <source>
        <dbReference type="SAM" id="Phobius"/>
    </source>
</evidence>
<dbReference type="AlphaFoldDB" id="A0A382MDM2"/>
<evidence type="ECO:0000259" key="2">
    <source>
        <dbReference type="Pfam" id="PF04892"/>
    </source>
</evidence>
<accession>A0A382MDM2</accession>
<feature type="transmembrane region" description="Helical" evidence="1">
    <location>
        <begin position="39"/>
        <end position="59"/>
    </location>
</feature>
<protein>
    <recommendedName>
        <fullName evidence="2">VanZ-like domain-containing protein</fullName>
    </recommendedName>
</protein>
<feature type="transmembrane region" description="Helical" evidence="1">
    <location>
        <begin position="66"/>
        <end position="84"/>
    </location>
</feature>
<organism evidence="3">
    <name type="scientific">marine metagenome</name>
    <dbReference type="NCBI Taxonomy" id="408172"/>
    <lineage>
        <taxon>unclassified sequences</taxon>
        <taxon>metagenomes</taxon>
        <taxon>ecological metagenomes</taxon>
    </lineage>
</organism>
<gene>
    <name evidence="3" type="ORF">METZ01_LOCUS299843</name>
</gene>
<keyword evidence="1" id="KW-1133">Transmembrane helix</keyword>
<reference evidence="3" key="1">
    <citation type="submission" date="2018-05" db="EMBL/GenBank/DDBJ databases">
        <authorList>
            <person name="Lanie J.A."/>
            <person name="Ng W.-L."/>
            <person name="Kazmierczak K.M."/>
            <person name="Andrzejewski T.M."/>
            <person name="Davidsen T.M."/>
            <person name="Wayne K.J."/>
            <person name="Tettelin H."/>
            <person name="Glass J.I."/>
            <person name="Rusch D."/>
            <person name="Podicherti R."/>
            <person name="Tsui H.-C.T."/>
            <person name="Winkler M.E."/>
        </authorList>
    </citation>
    <scope>NUCLEOTIDE SEQUENCE</scope>
</reference>
<feature type="transmembrane region" description="Helical" evidence="1">
    <location>
        <begin position="96"/>
        <end position="119"/>
    </location>
</feature>
<keyword evidence="1" id="KW-0812">Transmembrane</keyword>
<dbReference type="EMBL" id="UINC01092959">
    <property type="protein sequence ID" value="SVC46989.1"/>
    <property type="molecule type" value="Genomic_DNA"/>
</dbReference>
<feature type="transmembrane region" description="Helical" evidence="1">
    <location>
        <begin position="7"/>
        <end position="27"/>
    </location>
</feature>
<dbReference type="NCBIfam" id="NF037970">
    <property type="entry name" value="vanZ_1"/>
    <property type="match status" value="1"/>
</dbReference>